<reference evidence="3 4" key="1">
    <citation type="submission" date="2015-07" db="EMBL/GenBank/DDBJ databases">
        <authorList>
            <person name="Ju K.-S."/>
            <person name="Doroghazi J.R."/>
            <person name="Metcalf W.W."/>
        </authorList>
    </citation>
    <scope>NUCLEOTIDE SEQUENCE [LARGE SCALE GENOMIC DNA]</scope>
    <source>
        <strain evidence="3 4">NRRL B-3589</strain>
    </source>
</reference>
<feature type="compositionally biased region" description="Low complexity" evidence="1">
    <location>
        <begin position="60"/>
        <end position="73"/>
    </location>
</feature>
<keyword evidence="2" id="KW-0732">Signal</keyword>
<feature type="compositionally biased region" description="Low complexity" evidence="1">
    <location>
        <begin position="32"/>
        <end position="50"/>
    </location>
</feature>
<sequence>MSRARPGFLLVATATAAVAVLAAGCGTERAGEQAAPARGAATPTRPAEPTNFPCPGESRTPSPTATANATAPASGGGGPLADHYAENHGFREPFPLYGQHRCDGLAAVQRIKAALEPLRRRGDFAPESIQSALT</sequence>
<evidence type="ECO:0000256" key="2">
    <source>
        <dbReference type="SAM" id="SignalP"/>
    </source>
</evidence>
<comment type="caution">
    <text evidence="3">The sequence shown here is derived from an EMBL/GenBank/DDBJ whole genome shotgun (WGS) entry which is preliminary data.</text>
</comment>
<name>A0ABR5J2V7_9ACTN</name>
<feature type="signal peptide" evidence="2">
    <location>
        <begin position="1"/>
        <end position="22"/>
    </location>
</feature>
<feature type="non-terminal residue" evidence="3">
    <location>
        <position position="134"/>
    </location>
</feature>
<protein>
    <submittedName>
        <fullName evidence="3">Uncharacterized protein</fullName>
    </submittedName>
</protein>
<proteinExistence type="predicted"/>
<accession>A0ABR5J2V7</accession>
<feature type="region of interest" description="Disordered" evidence="1">
    <location>
        <begin position="29"/>
        <end position="92"/>
    </location>
</feature>
<dbReference type="EMBL" id="LGUT01002050">
    <property type="protein sequence ID" value="KOG87753.1"/>
    <property type="molecule type" value="Genomic_DNA"/>
</dbReference>
<feature type="chain" id="PRO_5047326460" evidence="2">
    <location>
        <begin position="23"/>
        <end position="134"/>
    </location>
</feature>
<evidence type="ECO:0000313" key="4">
    <source>
        <dbReference type="Proteomes" id="UP000037020"/>
    </source>
</evidence>
<evidence type="ECO:0000256" key="1">
    <source>
        <dbReference type="SAM" id="MobiDB-lite"/>
    </source>
</evidence>
<organism evidence="3 4">
    <name type="scientific">Streptomyces varsoviensis</name>
    <dbReference type="NCBI Taxonomy" id="67373"/>
    <lineage>
        <taxon>Bacteria</taxon>
        <taxon>Bacillati</taxon>
        <taxon>Actinomycetota</taxon>
        <taxon>Actinomycetes</taxon>
        <taxon>Kitasatosporales</taxon>
        <taxon>Streptomycetaceae</taxon>
        <taxon>Streptomyces</taxon>
    </lineage>
</organism>
<gene>
    <name evidence="3" type="ORF">ADK38_23680</name>
</gene>
<evidence type="ECO:0000313" key="3">
    <source>
        <dbReference type="EMBL" id="KOG87753.1"/>
    </source>
</evidence>
<dbReference type="Proteomes" id="UP000037020">
    <property type="component" value="Unassembled WGS sequence"/>
</dbReference>
<keyword evidence="4" id="KW-1185">Reference proteome</keyword>
<dbReference type="PROSITE" id="PS51257">
    <property type="entry name" value="PROKAR_LIPOPROTEIN"/>
    <property type="match status" value="1"/>
</dbReference>